<evidence type="ECO:0000313" key="3">
    <source>
        <dbReference type="Proteomes" id="UP000663828"/>
    </source>
</evidence>
<comment type="caution">
    <text evidence="1">The sequence shown here is derived from an EMBL/GenBank/DDBJ whole genome shotgun (WGS) entry which is preliminary data.</text>
</comment>
<dbReference type="EMBL" id="CAJNOR010000189">
    <property type="protein sequence ID" value="CAF0833302.1"/>
    <property type="molecule type" value="Genomic_DNA"/>
</dbReference>
<dbReference type="EMBL" id="CAJNOJ010000102">
    <property type="protein sequence ID" value="CAF1113101.1"/>
    <property type="molecule type" value="Genomic_DNA"/>
</dbReference>
<accession>A0A813UVW9</accession>
<evidence type="ECO:0000313" key="2">
    <source>
        <dbReference type="EMBL" id="CAF1113101.1"/>
    </source>
</evidence>
<gene>
    <name evidence="2" type="ORF">EDS130_LOCUS20631</name>
    <name evidence="1" type="ORF">XAT740_LOCUS4576</name>
</gene>
<proteinExistence type="predicted"/>
<dbReference type="Proteomes" id="UP000663828">
    <property type="component" value="Unassembled WGS sequence"/>
</dbReference>
<sequence length="215" mass="24631">MAMASRAEKILVKGISAVILEHYDQFQMALDRMEKYHSFSNDFQVMSFSKVDKMALDNIVDMFEDEDAKKLIQSQINILKMQKKGGEANVFRGSSKPASKRFYKYMFIARVNYDDSVDFNLCSMEKQGNWDVTKTLFEFYSEVGESLFSFLTGAAIVGGVADFIQTWVAALGLGIKKIQALEHGEFITEFDMTKRLIDGNYCEFDKEKKQLFLKS</sequence>
<reference evidence="1" key="1">
    <citation type="submission" date="2021-02" db="EMBL/GenBank/DDBJ databases">
        <authorList>
            <person name="Nowell W R."/>
        </authorList>
    </citation>
    <scope>NUCLEOTIDE SEQUENCE</scope>
</reference>
<evidence type="ECO:0000313" key="1">
    <source>
        <dbReference type="EMBL" id="CAF0833302.1"/>
    </source>
</evidence>
<protein>
    <submittedName>
        <fullName evidence="1">Uncharacterized protein</fullName>
    </submittedName>
</protein>
<organism evidence="1 3">
    <name type="scientific">Adineta ricciae</name>
    <name type="common">Rotifer</name>
    <dbReference type="NCBI Taxonomy" id="249248"/>
    <lineage>
        <taxon>Eukaryota</taxon>
        <taxon>Metazoa</taxon>
        <taxon>Spiralia</taxon>
        <taxon>Gnathifera</taxon>
        <taxon>Rotifera</taxon>
        <taxon>Eurotatoria</taxon>
        <taxon>Bdelloidea</taxon>
        <taxon>Adinetida</taxon>
        <taxon>Adinetidae</taxon>
        <taxon>Adineta</taxon>
    </lineage>
</organism>
<dbReference type="Proteomes" id="UP000663852">
    <property type="component" value="Unassembled WGS sequence"/>
</dbReference>
<keyword evidence="3" id="KW-1185">Reference proteome</keyword>
<name>A0A813UVW9_ADIRI</name>
<dbReference type="AlphaFoldDB" id="A0A813UVW9"/>
<dbReference type="OrthoDB" id="10294802at2759"/>